<feature type="region of interest" description="Disordered" evidence="1">
    <location>
        <begin position="262"/>
        <end position="281"/>
    </location>
</feature>
<dbReference type="Gene3D" id="3.40.50.10090">
    <property type="match status" value="2"/>
</dbReference>
<evidence type="ECO:0000256" key="1">
    <source>
        <dbReference type="SAM" id="MobiDB-lite"/>
    </source>
</evidence>
<dbReference type="SUPFAM" id="SSF69618">
    <property type="entry name" value="HemD-like"/>
    <property type="match status" value="1"/>
</dbReference>
<dbReference type="EMBL" id="JBHUFL010000002">
    <property type="protein sequence ID" value="MFD1835097.1"/>
    <property type="molecule type" value="Genomic_DNA"/>
</dbReference>
<keyword evidence="3" id="KW-0456">Lyase</keyword>
<comment type="caution">
    <text evidence="3">The sequence shown here is derived from an EMBL/GenBank/DDBJ whole genome shotgun (WGS) entry which is preliminary data.</text>
</comment>
<keyword evidence="4" id="KW-1185">Reference proteome</keyword>
<evidence type="ECO:0000259" key="2">
    <source>
        <dbReference type="Pfam" id="PF02602"/>
    </source>
</evidence>
<evidence type="ECO:0000313" key="3">
    <source>
        <dbReference type="EMBL" id="MFD1835097.1"/>
    </source>
</evidence>
<dbReference type="GO" id="GO:0004852">
    <property type="term" value="F:uroporphyrinogen-III synthase activity"/>
    <property type="evidence" value="ECO:0007669"/>
    <property type="project" value="UniProtKB-EC"/>
</dbReference>
<feature type="domain" description="Tetrapyrrole biosynthesis uroporphyrinogen III synthase" evidence="2">
    <location>
        <begin position="17"/>
        <end position="256"/>
    </location>
</feature>
<dbReference type="InterPro" id="IPR003754">
    <property type="entry name" value="4pyrrol_synth_uPrphyn_synth"/>
</dbReference>
<dbReference type="Proteomes" id="UP001597280">
    <property type="component" value="Unassembled WGS sequence"/>
</dbReference>
<gene>
    <name evidence="3" type="ORF">ACFSDA_08400</name>
</gene>
<name>A0ABW4PXX6_9MICO</name>
<organism evidence="3 4">
    <name type="scientific">Brachybacterium rhamnosum</name>
    <dbReference type="NCBI Taxonomy" id="173361"/>
    <lineage>
        <taxon>Bacteria</taxon>
        <taxon>Bacillati</taxon>
        <taxon>Actinomycetota</taxon>
        <taxon>Actinomycetes</taxon>
        <taxon>Micrococcales</taxon>
        <taxon>Dermabacteraceae</taxon>
        <taxon>Brachybacterium</taxon>
    </lineage>
</organism>
<dbReference type="RefSeq" id="WP_343904296.1">
    <property type="nucleotide sequence ID" value="NZ_BAAAIS010000002.1"/>
</dbReference>
<reference evidence="4" key="1">
    <citation type="journal article" date="2019" name="Int. J. Syst. Evol. Microbiol.">
        <title>The Global Catalogue of Microorganisms (GCM) 10K type strain sequencing project: providing services to taxonomists for standard genome sequencing and annotation.</title>
        <authorList>
            <consortium name="The Broad Institute Genomics Platform"/>
            <consortium name="The Broad Institute Genome Sequencing Center for Infectious Disease"/>
            <person name="Wu L."/>
            <person name="Ma J."/>
        </authorList>
    </citation>
    <scope>NUCLEOTIDE SEQUENCE [LARGE SCALE GENOMIC DNA]</scope>
    <source>
        <strain evidence="4">JCM 11650</strain>
    </source>
</reference>
<accession>A0ABW4PXX6</accession>
<sequence>MTPRPVLLPRPFGRGGDLAALLGAQGVRVDHHPLLALTAEDSPALRTALDALAAGRYTHLVVTSRTTVGALLTVRERQGAAEGIVVPAGTLVIAVGPGTAAELRAAGIRVDHVAAGSGAALVEEFPTLAGPAIAGSSTTGGGAAPARVLFPTSAAAAPTVRRGLEALGDLVEKVDQVTAYRPEALTPPPAVAAALREGGYAAVVLTSPMIARHVAGIGVGAGTAVVTIGAPTTEAARKAGLTVSVQADAPDDAHLAAAVQQALHGPGPASQTPTDDPQEDR</sequence>
<evidence type="ECO:0000313" key="4">
    <source>
        <dbReference type="Proteomes" id="UP001597280"/>
    </source>
</evidence>
<dbReference type="EC" id="4.2.1.75" evidence="3"/>
<proteinExistence type="predicted"/>
<protein>
    <submittedName>
        <fullName evidence="3">Uroporphyrinogen-III synthase</fullName>
        <ecNumber evidence="3">4.2.1.75</ecNumber>
    </submittedName>
</protein>
<dbReference type="Pfam" id="PF02602">
    <property type="entry name" value="HEM4"/>
    <property type="match status" value="1"/>
</dbReference>
<dbReference type="CDD" id="cd06578">
    <property type="entry name" value="HemD"/>
    <property type="match status" value="1"/>
</dbReference>
<dbReference type="InterPro" id="IPR036108">
    <property type="entry name" value="4pyrrol_syn_uPrphyn_synt_sf"/>
</dbReference>